<feature type="coiled-coil region" evidence="3">
    <location>
        <begin position="112"/>
        <end position="163"/>
    </location>
</feature>
<sequence length="185" mass="21149">MSLSSYYSTISPQLKQAEITLSFSDLHGFLSGLICGGIQDQSWQPLLFQFTNDNHAYPTDLLNQIKKLYQHISAQLSDIEGFNFELGLVQNKNVFDYADSLSDWTNHFLLGIGLAQHQLDKEQNEIAEALNDLQEIAQLGYDENDDQEELEEALEEISEYVRTIATLFYTHFHRPTSTSTKKTLH</sequence>
<dbReference type="Gene3D" id="1.20.120.740">
    <property type="entry name" value="YgfB uncharacterised protein family UPF0149, PF03695"/>
    <property type="match status" value="1"/>
</dbReference>
<dbReference type="RefSeq" id="WP_077462903.1">
    <property type="nucleotide sequence ID" value="NZ_MLAA01000012.1"/>
</dbReference>
<evidence type="ECO:0000256" key="1">
    <source>
        <dbReference type="ARBA" id="ARBA00038308"/>
    </source>
</evidence>
<accession>A0ABX3KZ61</accession>
<dbReference type="NCBIfam" id="NF002477">
    <property type="entry name" value="PRK01736.1"/>
    <property type="match status" value="1"/>
</dbReference>
<name>A0ABX3KZ61_9PAST</name>
<dbReference type="InterPro" id="IPR036255">
    <property type="entry name" value="YgfB-like_sf"/>
</dbReference>
<organism evidence="4 5">
    <name type="scientific">Rodentibacter caecimuris</name>
    <dbReference type="NCBI Taxonomy" id="1796644"/>
    <lineage>
        <taxon>Bacteria</taxon>
        <taxon>Pseudomonadati</taxon>
        <taxon>Pseudomonadota</taxon>
        <taxon>Gammaproteobacteria</taxon>
        <taxon>Pasteurellales</taxon>
        <taxon>Pasteurellaceae</taxon>
        <taxon>Rodentibacter</taxon>
    </lineage>
</organism>
<proteinExistence type="inferred from homology"/>
<dbReference type="SUPFAM" id="SSF101327">
    <property type="entry name" value="YgfB-like"/>
    <property type="match status" value="1"/>
</dbReference>
<protein>
    <recommendedName>
        <fullName evidence="2">UPF0149 protein BKG89_04005</fullName>
    </recommendedName>
</protein>
<evidence type="ECO:0000313" key="5">
    <source>
        <dbReference type="Proteomes" id="UP000188820"/>
    </source>
</evidence>
<dbReference type="PANTHER" id="PTHR37528:SF1">
    <property type="entry name" value="UPF0149 PROTEIN YGFB"/>
    <property type="match status" value="1"/>
</dbReference>
<dbReference type="Pfam" id="PF03695">
    <property type="entry name" value="UPF0149"/>
    <property type="match status" value="1"/>
</dbReference>
<evidence type="ECO:0000256" key="2">
    <source>
        <dbReference type="HAMAP-Rule" id="MF_00346"/>
    </source>
</evidence>
<reference evidence="4 5" key="1">
    <citation type="submission" date="2016-10" db="EMBL/GenBank/DDBJ databases">
        <title>Rodentibacter gen. nov. and new species.</title>
        <authorList>
            <person name="Christensen H."/>
        </authorList>
    </citation>
    <scope>NUCLEOTIDE SEQUENCE [LARGE SCALE GENOMIC DNA]</scope>
    <source>
        <strain evidence="4 5">1998236014</strain>
    </source>
</reference>
<keyword evidence="3" id="KW-0175">Coiled coil</keyword>
<dbReference type="HAMAP" id="MF_00346">
    <property type="entry name" value="UPF0149"/>
    <property type="match status" value="1"/>
</dbReference>
<comment type="similarity">
    <text evidence="1 2">Belongs to the UPF0149 family.</text>
</comment>
<dbReference type="InterPro" id="IPR011978">
    <property type="entry name" value="YgfB-like"/>
</dbReference>
<dbReference type="PANTHER" id="PTHR37528">
    <property type="entry name" value="UPF0149 PROTEIN YGFB"/>
    <property type="match status" value="1"/>
</dbReference>
<dbReference type="EMBL" id="MLAA01000012">
    <property type="protein sequence ID" value="OOF70385.1"/>
    <property type="molecule type" value="Genomic_DNA"/>
</dbReference>
<evidence type="ECO:0000313" key="4">
    <source>
        <dbReference type="EMBL" id="OOF70385.1"/>
    </source>
</evidence>
<dbReference type="Proteomes" id="UP000188820">
    <property type="component" value="Unassembled WGS sequence"/>
</dbReference>
<evidence type="ECO:0000256" key="3">
    <source>
        <dbReference type="SAM" id="Coils"/>
    </source>
</evidence>
<dbReference type="NCBIfam" id="TIGR02292">
    <property type="entry name" value="ygfB_yecA"/>
    <property type="match status" value="1"/>
</dbReference>
<keyword evidence="5" id="KW-1185">Reference proteome</keyword>
<comment type="caution">
    <text evidence="4">The sequence shown here is derived from an EMBL/GenBank/DDBJ whole genome shotgun (WGS) entry which is preliminary data.</text>
</comment>
<gene>
    <name evidence="4" type="ORF">BKG89_04005</name>
</gene>